<keyword evidence="5 14" id="KW-0812">Transmembrane</keyword>
<evidence type="ECO:0000256" key="13">
    <source>
        <dbReference type="SAM" id="MobiDB-lite"/>
    </source>
</evidence>
<comment type="function">
    <text evidence="10">Glycosyltransferase which elongates the O-linked glucose attached to EGF-like repeats in the extracellular domain of Notch proteins by catalyzing the addition of xylose.</text>
</comment>
<reference evidence="15" key="1">
    <citation type="submission" date="2024-06" db="UniProtKB">
        <authorList>
            <consortium name="RefSeq"/>
        </authorList>
    </citation>
    <scope>NUCLEOTIDE SEQUENCE [LARGE SCALE GENOMIC DNA]</scope>
</reference>
<reference evidence="16" key="2">
    <citation type="submission" date="2025-08" db="UniProtKB">
        <authorList>
            <consortium name="RefSeq"/>
        </authorList>
    </citation>
    <scope>IDENTIFICATION</scope>
    <source>
        <tissue evidence="16">Whole sample</tissue>
    </source>
</reference>
<proteinExistence type="inferred from homology"/>
<evidence type="ECO:0000256" key="12">
    <source>
        <dbReference type="ARBA" id="ARBA00049181"/>
    </source>
</evidence>
<dbReference type="Pfam" id="PF01501">
    <property type="entry name" value="Glyco_transf_8"/>
    <property type="match status" value="1"/>
</dbReference>
<evidence type="ECO:0000256" key="8">
    <source>
        <dbReference type="ARBA" id="ARBA00023136"/>
    </source>
</evidence>
<dbReference type="KEGG" id="cvn:111119515"/>
<evidence type="ECO:0000256" key="2">
    <source>
        <dbReference type="ARBA" id="ARBA00006351"/>
    </source>
</evidence>
<evidence type="ECO:0000256" key="14">
    <source>
        <dbReference type="SAM" id="Phobius"/>
    </source>
</evidence>
<protein>
    <recommendedName>
        <fullName evidence="11">UDP-D-xylose:beta-D-glucoside alpha-1,3-D-xylosyltransferase</fullName>
        <ecNumber evidence="11">2.4.2.42</ecNumber>
    </recommendedName>
</protein>
<comment type="catalytic activity">
    <reaction evidence="12">
        <text>3-O-(beta-D-glucosyl)-L-seryl-[EGF-like domain protein] + UDP-alpha-D-xylose = 3-O-[alpha-D-xylosyl-(1-&gt;3)-beta-D-glucosyl]-L-seryl-[EGF-like domain protein] + UDP + H(+)</text>
        <dbReference type="Rhea" id="RHEA:56064"/>
        <dbReference type="Rhea" id="RHEA-COMP:14610"/>
        <dbReference type="Rhea" id="RHEA-COMP:14611"/>
        <dbReference type="ChEBI" id="CHEBI:15378"/>
        <dbReference type="ChEBI" id="CHEBI:57632"/>
        <dbReference type="ChEBI" id="CHEBI:58223"/>
        <dbReference type="ChEBI" id="CHEBI:140575"/>
        <dbReference type="ChEBI" id="CHEBI:140576"/>
        <dbReference type="EC" id="2.4.2.42"/>
    </reaction>
</comment>
<feature type="compositionally biased region" description="Basic and acidic residues" evidence="13">
    <location>
        <begin position="49"/>
        <end position="58"/>
    </location>
</feature>
<evidence type="ECO:0000313" key="15">
    <source>
        <dbReference type="Proteomes" id="UP000694844"/>
    </source>
</evidence>
<keyword evidence="15" id="KW-1185">Reference proteome</keyword>
<dbReference type="GO" id="GO:0016266">
    <property type="term" value="P:protein O-linked glycosylation via N-acetyl-galactosamine"/>
    <property type="evidence" value="ECO:0007669"/>
    <property type="project" value="TreeGrafter"/>
</dbReference>
<name>A0A8B8CM40_CRAVI</name>
<comment type="similarity">
    <text evidence="2">Belongs to the glycosyltransferase 8 family.</text>
</comment>
<dbReference type="PANTHER" id="PTHR46012">
    <property type="entry name" value="IP22168P"/>
    <property type="match status" value="1"/>
</dbReference>
<dbReference type="PANTHER" id="PTHR46012:SF2">
    <property type="entry name" value="IP22168P"/>
    <property type="match status" value="1"/>
</dbReference>
<keyword evidence="7 14" id="KW-1133">Transmembrane helix</keyword>
<keyword evidence="8 14" id="KW-0472">Membrane</keyword>
<dbReference type="Gene3D" id="3.90.550.10">
    <property type="entry name" value="Spore Coat Polysaccharide Biosynthesis Protein SpsA, Chain A"/>
    <property type="match status" value="1"/>
</dbReference>
<keyword evidence="3" id="KW-0328">Glycosyltransferase</keyword>
<dbReference type="InterPro" id="IPR029044">
    <property type="entry name" value="Nucleotide-diphossugar_trans"/>
</dbReference>
<comment type="subcellular location">
    <subcellularLocation>
        <location evidence="1">Membrane</location>
        <topology evidence="1">Single-pass type II membrane protein</topology>
    </subcellularLocation>
</comment>
<dbReference type="Proteomes" id="UP000694844">
    <property type="component" value="Chromosome 1"/>
</dbReference>
<evidence type="ECO:0000256" key="3">
    <source>
        <dbReference type="ARBA" id="ARBA00022676"/>
    </source>
</evidence>
<dbReference type="GO" id="GO:0016020">
    <property type="term" value="C:membrane"/>
    <property type="evidence" value="ECO:0007669"/>
    <property type="project" value="UniProtKB-SubCell"/>
</dbReference>
<evidence type="ECO:0000256" key="10">
    <source>
        <dbReference type="ARBA" id="ARBA00037301"/>
    </source>
</evidence>
<feature type="transmembrane region" description="Helical" evidence="14">
    <location>
        <begin position="7"/>
        <end position="25"/>
    </location>
</feature>
<evidence type="ECO:0000256" key="7">
    <source>
        <dbReference type="ARBA" id="ARBA00022989"/>
    </source>
</evidence>
<evidence type="ECO:0000256" key="11">
    <source>
        <dbReference type="ARBA" id="ARBA00038854"/>
    </source>
</evidence>
<evidence type="ECO:0000256" key="6">
    <source>
        <dbReference type="ARBA" id="ARBA00022968"/>
    </source>
</evidence>
<feature type="region of interest" description="Disordered" evidence="13">
    <location>
        <begin position="34"/>
        <end position="58"/>
    </location>
</feature>
<dbReference type="GO" id="GO:0140563">
    <property type="term" value="F:UDP-D-xylose:beta-D-glucoside alpha-1,3-D-xylosyltransferase activity"/>
    <property type="evidence" value="ECO:0007669"/>
    <property type="project" value="UniProtKB-EC"/>
</dbReference>
<keyword evidence="4" id="KW-0808">Transferase</keyword>
<dbReference type="RefSeq" id="XP_022315436.1">
    <property type="nucleotide sequence ID" value="XM_022459728.1"/>
</dbReference>
<dbReference type="AlphaFoldDB" id="A0A8B8CM40"/>
<keyword evidence="9" id="KW-0325">Glycoprotein</keyword>
<dbReference type="OrthoDB" id="6238971at2759"/>
<evidence type="ECO:0000256" key="1">
    <source>
        <dbReference type="ARBA" id="ARBA00004606"/>
    </source>
</evidence>
<accession>A0A8B8CM40</accession>
<dbReference type="EC" id="2.4.2.42" evidence="11"/>
<gene>
    <name evidence="16" type="primary">LOC111119515</name>
</gene>
<dbReference type="SUPFAM" id="SSF53448">
    <property type="entry name" value="Nucleotide-diphospho-sugar transferases"/>
    <property type="match status" value="1"/>
</dbReference>
<dbReference type="GeneID" id="111119515"/>
<evidence type="ECO:0000256" key="4">
    <source>
        <dbReference type="ARBA" id="ARBA00022679"/>
    </source>
</evidence>
<keyword evidence="6" id="KW-0735">Signal-anchor</keyword>
<organism evidence="15 16">
    <name type="scientific">Crassostrea virginica</name>
    <name type="common">Eastern oyster</name>
    <dbReference type="NCBI Taxonomy" id="6565"/>
    <lineage>
        <taxon>Eukaryota</taxon>
        <taxon>Metazoa</taxon>
        <taxon>Spiralia</taxon>
        <taxon>Lophotrochozoa</taxon>
        <taxon>Mollusca</taxon>
        <taxon>Bivalvia</taxon>
        <taxon>Autobranchia</taxon>
        <taxon>Pteriomorphia</taxon>
        <taxon>Ostreida</taxon>
        <taxon>Ostreoidea</taxon>
        <taxon>Ostreidae</taxon>
        <taxon>Crassostrea</taxon>
    </lineage>
</organism>
<evidence type="ECO:0000256" key="5">
    <source>
        <dbReference type="ARBA" id="ARBA00022692"/>
    </source>
</evidence>
<evidence type="ECO:0000256" key="9">
    <source>
        <dbReference type="ARBA" id="ARBA00023180"/>
    </source>
</evidence>
<evidence type="ECO:0000313" key="16">
    <source>
        <dbReference type="RefSeq" id="XP_022315436.1"/>
    </source>
</evidence>
<sequence>MRRRMIFKFGLTVIVVVAVCMFYVIHQQADHNAQESATKQDRGVQNQSEKPKEMTKEEKLRLAQKEKKEKRWRDSIHLSIVVCGDRGNESITLIKSAILFTKTYVFIHIFAEEDLHSSLKHQLNLWPSLVQKKFEYILYGISFPGSNQEWKMLFKPCASQRLFIPSLLTNVDSLVYVDTDVIFLSPLEDIWFHFSRFNKTQSVALAPESEDRQTGWYNRFARHPYYGELGVNSGVMLMNLTRLRNSTWLPSIVQYYKEYKLKITWGDQDLINIYFHFHPDELYVYPCEWNYRPDHCMYMSVCKGADHSGAYVLHGSRRSMHNEKQPAFKAVYSTFKEFEFHDNLKTSFLPRLQKNIAATSDTPCGTVGHIFTTRVAQYINHTEK</sequence>
<dbReference type="InterPro" id="IPR002495">
    <property type="entry name" value="Glyco_trans_8"/>
</dbReference>
<dbReference type="InterPro" id="IPR051993">
    <property type="entry name" value="Glycosyltransferase_8"/>
</dbReference>